<name>A0AC61RVW6_9FIRM</name>
<reference evidence="1" key="1">
    <citation type="submission" date="2019-04" db="EMBL/GenBank/DDBJ databases">
        <title>Microbes associate with the intestines of laboratory mice.</title>
        <authorList>
            <person name="Navarre W."/>
            <person name="Wong E."/>
            <person name="Huang K."/>
            <person name="Tropini C."/>
            <person name="Ng K."/>
            <person name="Yu B."/>
        </authorList>
    </citation>
    <scope>NUCLEOTIDE SEQUENCE</scope>
    <source>
        <strain evidence="1">NM01_1-7b</strain>
    </source>
</reference>
<gene>
    <name evidence="1" type="ORF">E5329_12280</name>
</gene>
<keyword evidence="2" id="KW-1185">Reference proteome</keyword>
<protein>
    <submittedName>
        <fullName evidence="1">Uncharacterized protein</fullName>
    </submittedName>
</protein>
<comment type="caution">
    <text evidence="1">The sequence shown here is derived from an EMBL/GenBank/DDBJ whole genome shotgun (WGS) entry which is preliminary data.</text>
</comment>
<sequence length="227" mass="26152">MRERNIYKNIVFSIIIGWIIFFLYGKLQSYQKEQKTYEFSIQSASDLTQETAKELQKISGICSFVPVETVTVTIKLGEYAMETEVFGVDLQEFSGKWKEVSETFSLGNTPVLFLGTDSFQRFTDQTGSLPGKSQTEKWKKEYQQLNLKIQDETGLERNGIVCGILDEPRDLIFMDEMQMAETFEDTVHTRGGRMEIFGYQNARKAKELLEQAGFTVDMGKEKDFKEN</sequence>
<dbReference type="Proteomes" id="UP000304953">
    <property type="component" value="Unassembled WGS sequence"/>
</dbReference>
<proteinExistence type="predicted"/>
<dbReference type="EMBL" id="SRYA01000022">
    <property type="protein sequence ID" value="TGY95930.1"/>
    <property type="molecule type" value="Genomic_DNA"/>
</dbReference>
<accession>A0AC61RVW6</accession>
<organism evidence="1 2">
    <name type="scientific">Petralouisia muris</name>
    <dbReference type="NCBI Taxonomy" id="3032872"/>
    <lineage>
        <taxon>Bacteria</taxon>
        <taxon>Bacillati</taxon>
        <taxon>Bacillota</taxon>
        <taxon>Clostridia</taxon>
        <taxon>Lachnospirales</taxon>
        <taxon>Lachnospiraceae</taxon>
        <taxon>Petralouisia</taxon>
    </lineage>
</organism>
<evidence type="ECO:0000313" key="2">
    <source>
        <dbReference type="Proteomes" id="UP000304953"/>
    </source>
</evidence>
<evidence type="ECO:0000313" key="1">
    <source>
        <dbReference type="EMBL" id="TGY95930.1"/>
    </source>
</evidence>